<keyword evidence="2" id="KW-0472">Membrane</keyword>
<feature type="compositionally biased region" description="Low complexity" evidence="1">
    <location>
        <begin position="71"/>
        <end position="83"/>
    </location>
</feature>
<sequence>MADISIIPQPDGAGEQEELPVPLGGTRAEAIFRLQIGVAGLAAMLMMIGLANIVMDRAKETEATTVPEAASGVSSKSSSVSTSDPLADAGVVPSAKTDDTNGKKRANGAPKP</sequence>
<organism evidence="3 4">
    <name type="scientific">Caenibius tardaugens NBRC 16725</name>
    <dbReference type="NCBI Taxonomy" id="1219035"/>
    <lineage>
        <taxon>Bacteria</taxon>
        <taxon>Pseudomonadati</taxon>
        <taxon>Pseudomonadota</taxon>
        <taxon>Alphaproteobacteria</taxon>
        <taxon>Sphingomonadales</taxon>
        <taxon>Erythrobacteraceae</taxon>
        <taxon>Caenibius</taxon>
    </lineage>
</organism>
<keyword evidence="2" id="KW-1133">Transmembrane helix</keyword>
<dbReference type="eggNOG" id="ENOG5032C5G">
    <property type="taxonomic scope" value="Bacteria"/>
</dbReference>
<dbReference type="EMBL" id="BASZ01000005">
    <property type="protein sequence ID" value="GAD49469.1"/>
    <property type="molecule type" value="Genomic_DNA"/>
</dbReference>
<gene>
    <name evidence="3" type="ORF">NT2_05_03900</name>
</gene>
<feature type="transmembrane region" description="Helical" evidence="2">
    <location>
        <begin position="30"/>
        <end position="54"/>
    </location>
</feature>
<reference evidence="3 4" key="1">
    <citation type="submission" date="2013-09" db="EMBL/GenBank/DDBJ databases">
        <title>Whole genome shotgun sequence of Novosphingobium tardaugens NBRC 16725.</title>
        <authorList>
            <person name="Isaki S."/>
            <person name="Hosoyama A."/>
            <person name="Tsuchikane K."/>
            <person name="Katsumata H."/>
            <person name="Ando Y."/>
            <person name="Yamazaki S."/>
            <person name="Fujita N."/>
        </authorList>
    </citation>
    <scope>NUCLEOTIDE SEQUENCE [LARGE SCALE GENOMIC DNA]</scope>
    <source>
        <strain evidence="3 4">NBRC 16725</strain>
    </source>
</reference>
<feature type="region of interest" description="Disordered" evidence="1">
    <location>
        <begin position="1"/>
        <end position="20"/>
    </location>
</feature>
<feature type="region of interest" description="Disordered" evidence="1">
    <location>
        <begin position="60"/>
        <end position="112"/>
    </location>
</feature>
<evidence type="ECO:0008006" key="5">
    <source>
        <dbReference type="Google" id="ProtNLM"/>
    </source>
</evidence>
<keyword evidence="4" id="KW-1185">Reference proteome</keyword>
<protein>
    <recommendedName>
        <fullName evidence="5">Transmembrane protein</fullName>
    </recommendedName>
</protein>
<dbReference type="OrthoDB" id="7509339at2"/>
<dbReference type="Proteomes" id="UP000016568">
    <property type="component" value="Unassembled WGS sequence"/>
</dbReference>
<dbReference type="KEGG" id="ntd:EGO55_13200"/>
<evidence type="ECO:0000313" key="4">
    <source>
        <dbReference type="Proteomes" id="UP000016568"/>
    </source>
</evidence>
<comment type="caution">
    <text evidence="3">The sequence shown here is derived from an EMBL/GenBank/DDBJ whole genome shotgun (WGS) entry which is preliminary data.</text>
</comment>
<accession>U2ZVR9</accession>
<name>U2ZVR9_9SPHN</name>
<dbReference type="RefSeq" id="WP_021690375.1">
    <property type="nucleotide sequence ID" value="NZ_BASZ01000005.1"/>
</dbReference>
<dbReference type="AlphaFoldDB" id="U2ZVR9"/>
<keyword evidence="2" id="KW-0812">Transmembrane</keyword>
<evidence type="ECO:0000256" key="1">
    <source>
        <dbReference type="SAM" id="MobiDB-lite"/>
    </source>
</evidence>
<evidence type="ECO:0000313" key="3">
    <source>
        <dbReference type="EMBL" id="GAD49469.1"/>
    </source>
</evidence>
<proteinExistence type="predicted"/>
<evidence type="ECO:0000256" key="2">
    <source>
        <dbReference type="SAM" id="Phobius"/>
    </source>
</evidence>